<evidence type="ECO:0000313" key="4">
    <source>
        <dbReference type="Proteomes" id="UP000197783"/>
    </source>
</evidence>
<evidence type="ECO:0000313" key="3">
    <source>
        <dbReference type="EMBL" id="OWK27993.1"/>
    </source>
</evidence>
<evidence type="ECO:0000259" key="2">
    <source>
        <dbReference type="PROSITE" id="PS51737"/>
    </source>
</evidence>
<sequence length="568" mass="62264">MSKAISKTAGPIRCAIYTRKSSDEGLEQDFNSLDAQREACAAYIRSQASQGWTELAERYDDGGISGGTLERPALKRLMDDVAAGRIDIVVVYKVDRLSRSLFDFAKLVEAFEEADASFVSITQAFNTTSSMGRLTLNMLLSFAQFEREVTAERIRDKIAASKAKGMWMGGTPPLGYRPDGRSLAVVDEHAAIIRHIFTRYLAVCNVRQLETELQEQGIIAPLRTSNNGKLLGGVPFSRGTLYLILKRVTYTGRIAHGEKIYPGNHPAIIDVGTFDAVQAMLADNTQGQQRTRSDSTSLLAGRIVDSKGEPLIVTHTAKPSGRGEGGTSRYRYYVSRALAQGDSTTGIRLPAREIETLVTNRIATLFDDSIELTATAWLDLPADRYADVTERCRELAARQRQRQPEALALIEQVQVHDTRIDLVCRTSDIAAALDASTHPDAPATITLIETVRLTRSGRAMRLIQGDGQASTSVPDRSLTRLLVQARGWWTELRQGEIDISWLAAREQVSAAYITRVVRLAFLSPAVTAAILTGKQRTGVTARALTLDAPIPASWQKQASSMLPRASGR</sequence>
<dbReference type="OrthoDB" id="7277848at2"/>
<dbReference type="PROSITE" id="PS51737">
    <property type="entry name" value="RECOMBINASE_DNA_BIND"/>
    <property type="match status" value="1"/>
</dbReference>
<reference evidence="3 4" key="1">
    <citation type="submission" date="2017-03" db="EMBL/GenBank/DDBJ databases">
        <title>Genome sequence of Sphingomonas mucosissima DSM 17494.</title>
        <authorList>
            <person name="Poehlein A."/>
            <person name="Wuebbeler J.H."/>
            <person name="Steinbuechel A."/>
            <person name="Daniel R."/>
        </authorList>
    </citation>
    <scope>NUCLEOTIDE SEQUENCE [LARGE SCALE GENOMIC DNA]</scope>
    <source>
        <strain evidence="3 4">DSM 17494</strain>
    </source>
</reference>
<dbReference type="Pfam" id="PF00239">
    <property type="entry name" value="Resolvase"/>
    <property type="match status" value="1"/>
</dbReference>
<dbReference type="PANTHER" id="PTHR30461">
    <property type="entry name" value="DNA-INVERTASE FROM LAMBDOID PROPHAGE"/>
    <property type="match status" value="1"/>
</dbReference>
<comment type="caution">
    <text evidence="3">The sequence shown here is derived from an EMBL/GenBank/DDBJ whole genome shotgun (WGS) entry which is preliminary data.</text>
</comment>
<dbReference type="RefSeq" id="WP_088335259.1">
    <property type="nucleotide sequence ID" value="NZ_NBBJ01000007.1"/>
</dbReference>
<dbReference type="EMBL" id="NBBJ01000007">
    <property type="protein sequence ID" value="OWK27993.1"/>
    <property type="molecule type" value="Genomic_DNA"/>
</dbReference>
<proteinExistence type="predicted"/>
<dbReference type="InterPro" id="IPR050639">
    <property type="entry name" value="SSR_resolvase"/>
</dbReference>
<evidence type="ECO:0000259" key="1">
    <source>
        <dbReference type="PROSITE" id="PS51736"/>
    </source>
</evidence>
<dbReference type="Pfam" id="PF07508">
    <property type="entry name" value="Recombinase"/>
    <property type="match status" value="1"/>
</dbReference>
<dbReference type="PANTHER" id="PTHR30461:SF23">
    <property type="entry name" value="DNA RECOMBINASE-RELATED"/>
    <property type="match status" value="1"/>
</dbReference>
<dbReference type="GO" id="GO:0003677">
    <property type="term" value="F:DNA binding"/>
    <property type="evidence" value="ECO:0007669"/>
    <property type="project" value="InterPro"/>
</dbReference>
<dbReference type="SUPFAM" id="SSF53041">
    <property type="entry name" value="Resolvase-like"/>
    <property type="match status" value="1"/>
</dbReference>
<dbReference type="CDD" id="cd03768">
    <property type="entry name" value="SR_ResInv"/>
    <property type="match status" value="1"/>
</dbReference>
<name>A0A245ZE47_9SPHN</name>
<accession>A0A245ZE47</accession>
<dbReference type="InterPro" id="IPR036162">
    <property type="entry name" value="Resolvase-like_N_sf"/>
</dbReference>
<dbReference type="SMART" id="SM00857">
    <property type="entry name" value="Resolvase"/>
    <property type="match status" value="1"/>
</dbReference>
<dbReference type="InterPro" id="IPR006119">
    <property type="entry name" value="Resolv_N"/>
</dbReference>
<dbReference type="GO" id="GO:0000150">
    <property type="term" value="F:DNA strand exchange activity"/>
    <property type="evidence" value="ECO:0007669"/>
    <property type="project" value="InterPro"/>
</dbReference>
<dbReference type="Gene3D" id="3.40.50.1390">
    <property type="entry name" value="Resolvase, N-terminal catalytic domain"/>
    <property type="match status" value="1"/>
</dbReference>
<gene>
    <name evidence="3" type="primary">hin_1</name>
    <name evidence="3" type="ORF">SPMU_32380</name>
</gene>
<dbReference type="PROSITE" id="PS51736">
    <property type="entry name" value="RECOMBINASES_3"/>
    <property type="match status" value="1"/>
</dbReference>
<dbReference type="Proteomes" id="UP000197783">
    <property type="component" value="Unassembled WGS sequence"/>
</dbReference>
<dbReference type="InterPro" id="IPR011109">
    <property type="entry name" value="DNA_bind_recombinase_dom"/>
</dbReference>
<organism evidence="3 4">
    <name type="scientific">Sphingomonas mucosissima</name>
    <dbReference type="NCBI Taxonomy" id="370959"/>
    <lineage>
        <taxon>Bacteria</taxon>
        <taxon>Pseudomonadati</taxon>
        <taxon>Pseudomonadota</taxon>
        <taxon>Alphaproteobacteria</taxon>
        <taxon>Sphingomonadales</taxon>
        <taxon>Sphingomonadaceae</taxon>
        <taxon>Sphingomonas</taxon>
    </lineage>
</organism>
<dbReference type="Gene3D" id="3.90.1750.20">
    <property type="entry name" value="Putative Large Serine Recombinase, Chain B, Domain 2"/>
    <property type="match status" value="1"/>
</dbReference>
<feature type="domain" description="Recombinase" evidence="2">
    <location>
        <begin position="173"/>
        <end position="287"/>
    </location>
</feature>
<dbReference type="AlphaFoldDB" id="A0A245ZE47"/>
<keyword evidence="4" id="KW-1185">Reference proteome</keyword>
<dbReference type="InterPro" id="IPR038109">
    <property type="entry name" value="DNA_bind_recomb_sf"/>
</dbReference>
<feature type="domain" description="Resolvase/invertase-type recombinase catalytic" evidence="1">
    <location>
        <begin position="13"/>
        <end position="165"/>
    </location>
</feature>
<protein>
    <submittedName>
        <fullName evidence="3">DNA-invertase hin</fullName>
    </submittedName>
</protein>